<keyword evidence="2" id="KW-1133">Transmembrane helix</keyword>
<comment type="caution">
    <text evidence="3">The sequence shown here is derived from an EMBL/GenBank/DDBJ whole genome shotgun (WGS) entry which is preliminary data.</text>
</comment>
<gene>
    <name evidence="3" type="ORF">tinsulaeT_29420</name>
</gene>
<evidence type="ECO:0000313" key="3">
    <source>
        <dbReference type="EMBL" id="GLX79602.1"/>
    </source>
</evidence>
<feature type="transmembrane region" description="Helical" evidence="2">
    <location>
        <begin position="286"/>
        <end position="304"/>
    </location>
</feature>
<proteinExistence type="predicted"/>
<evidence type="ECO:0000313" key="4">
    <source>
        <dbReference type="Proteomes" id="UP001157186"/>
    </source>
</evidence>
<keyword evidence="2" id="KW-0812">Transmembrane</keyword>
<feature type="transmembrane region" description="Helical" evidence="2">
    <location>
        <begin position="342"/>
        <end position="362"/>
    </location>
</feature>
<sequence>MSNKLSPRNNTEPHQPIKSENSDKKTCENCYAEVTGAYCAQCGQEVESTLKYFWTVVLHLLDDIFSFDSRASRTLVPLLSKPGFLTQQYFLGHRVQYVPPLRLYLFVSIIFFLSLKLFTNVGSQNLVNAKVHHQTQQALENKIKALSTDPAAVTKNQLVIEKLETLLADLTVSNKYMVRDLTNQLAELTLKELEQNATLNDVDYQKVEALKAQLEKAKSGVNIDAELTDFSISNSIEGKMSLPFLSPEANKKFDQYAKTFESKVRNQLVEDPKKLLTLALDKAPQLMFVLLPVFALLLKILYLFSNRLYLEHLTVALHSHSFIFLSILIIELLSVLSEKVNFYALEYINVGLMIWLPAYLYLMQKRIYQQSHLVTVVKYLITSSLYLLLIVFTGLIAFVWGAMTL</sequence>
<dbReference type="EMBL" id="BSST01000001">
    <property type="protein sequence ID" value="GLX79602.1"/>
    <property type="molecule type" value="Genomic_DNA"/>
</dbReference>
<reference evidence="3 4" key="1">
    <citation type="submission" date="2023-03" db="EMBL/GenBank/DDBJ databases">
        <title>Draft genome sequence of Thalassotalea insulae KCTC 62186T.</title>
        <authorList>
            <person name="Sawabe T."/>
        </authorList>
    </citation>
    <scope>NUCLEOTIDE SEQUENCE [LARGE SCALE GENOMIC DNA]</scope>
    <source>
        <strain evidence="3 4">KCTC 62186</strain>
    </source>
</reference>
<accession>A0ABQ6GUN4</accession>
<dbReference type="RefSeq" id="WP_284245521.1">
    <property type="nucleotide sequence ID" value="NZ_BSST01000001.1"/>
</dbReference>
<dbReference type="InterPro" id="IPR022134">
    <property type="entry name" value="DUF3667"/>
</dbReference>
<evidence type="ECO:0008006" key="5">
    <source>
        <dbReference type="Google" id="ProtNLM"/>
    </source>
</evidence>
<dbReference type="Pfam" id="PF12412">
    <property type="entry name" value="DUF3667"/>
    <property type="match status" value="1"/>
</dbReference>
<keyword evidence="4" id="KW-1185">Reference proteome</keyword>
<feature type="region of interest" description="Disordered" evidence="1">
    <location>
        <begin position="1"/>
        <end position="22"/>
    </location>
</feature>
<dbReference type="Proteomes" id="UP001157186">
    <property type="component" value="Unassembled WGS sequence"/>
</dbReference>
<protein>
    <recommendedName>
        <fullName evidence="5">DUF3667 domain-containing protein</fullName>
    </recommendedName>
</protein>
<feature type="compositionally biased region" description="Polar residues" evidence="1">
    <location>
        <begin position="1"/>
        <end position="13"/>
    </location>
</feature>
<name>A0ABQ6GUN4_9GAMM</name>
<organism evidence="3 4">
    <name type="scientific">Thalassotalea insulae</name>
    <dbReference type="NCBI Taxonomy" id="2056778"/>
    <lineage>
        <taxon>Bacteria</taxon>
        <taxon>Pseudomonadati</taxon>
        <taxon>Pseudomonadota</taxon>
        <taxon>Gammaproteobacteria</taxon>
        <taxon>Alteromonadales</taxon>
        <taxon>Colwelliaceae</taxon>
        <taxon>Thalassotalea</taxon>
    </lineage>
</organism>
<keyword evidence="2" id="KW-0472">Membrane</keyword>
<feature type="transmembrane region" description="Helical" evidence="2">
    <location>
        <begin position="316"/>
        <end position="336"/>
    </location>
</feature>
<evidence type="ECO:0000256" key="2">
    <source>
        <dbReference type="SAM" id="Phobius"/>
    </source>
</evidence>
<evidence type="ECO:0000256" key="1">
    <source>
        <dbReference type="SAM" id="MobiDB-lite"/>
    </source>
</evidence>
<feature type="transmembrane region" description="Helical" evidence="2">
    <location>
        <begin position="383"/>
        <end position="403"/>
    </location>
</feature>